<evidence type="ECO:0000313" key="5">
    <source>
        <dbReference type="EMBL" id="PCG14821.1"/>
    </source>
</evidence>
<evidence type="ECO:0000259" key="3">
    <source>
        <dbReference type="Pfam" id="PF14508"/>
    </source>
</evidence>
<dbReference type="InterPro" id="IPR029486">
    <property type="entry name" value="GH97_N"/>
</dbReference>
<dbReference type="CDD" id="cd00063">
    <property type="entry name" value="FN3"/>
    <property type="match status" value="1"/>
</dbReference>
<dbReference type="InterPro" id="IPR013785">
    <property type="entry name" value="Aldolase_TIM"/>
</dbReference>
<evidence type="ECO:0000259" key="4">
    <source>
        <dbReference type="Pfam" id="PF14509"/>
    </source>
</evidence>
<dbReference type="Pfam" id="PF14508">
    <property type="entry name" value="GH97_N"/>
    <property type="match status" value="1"/>
</dbReference>
<feature type="domain" description="Glycosyl-hydrolase 97 catalytic" evidence="2">
    <location>
        <begin position="293"/>
        <end position="479"/>
    </location>
</feature>
<dbReference type="RefSeq" id="WP_096640911.1">
    <property type="nucleotide sequence ID" value="NZ_JBHIWA010000100.1"/>
</dbReference>
<sequence>MMRMFASLLALVAAQPALAEVVATAASPDKAITVAVSIDNDGRATYAVTRKGKPVIADSALGFLFTDAPKLDRHFALVDARTTSADTSWTQPFGEWQTIRDRHTQLVVRLKEKDHDRREMQVTFRIFDDGVGFRYTLPDQPGLHHANIADELTEFALAEDGTAWWKPAYGWNREEYLYEATPISAVGTAQTVATFRLAGGTHVAIHEAALVDYAAMNLQRFQGTRFKANLTPGSGVPKVSRDAGFSTPWRTIAIADDAPGLYHASRMTLNLNEPNRLGDTSSWIRPGKFVGVWWNMITGKWTWSRGPRHGATTANVKRYIDFAAANSIPGVLVEGWNVGWDGDWFGNGKDMQFDQPTEDFDAAELQRYAKSKGVYLIGHNETGGSASHYDAQLDRAFKYAQDHGIPVVKTGYVTDAGQIERTDPDGSQHREWHEGQWMVNHYARVVETAAKYHVSIDSHEPVKDTGLRRTWPNWVAREGGRGMEYMSWAGKNPPNHEANMVFTQLLGGPMDFTPGIVSLKGNAGSDIPSTLAKQLANYVVIYSPVVMVADTPEAYARYPGAFRFIRDVPTDWSETRVLNGEVGHYVTIVRKARGSDDWFLGSVGDEQARTTTVRLDFLDPGKTYTAQIYRDGPNADYRTADRHAITIESKPVRRGDTLTLALAPGGGQAIRFVAPGSGTRAK</sequence>
<gene>
    <name evidence="5" type="ORF">COA07_09290</name>
</gene>
<organism evidence="5 6">
    <name type="scientific">Sphingomonas adhaesiva</name>
    <dbReference type="NCBI Taxonomy" id="28212"/>
    <lineage>
        <taxon>Bacteria</taxon>
        <taxon>Pseudomonadati</taxon>
        <taxon>Pseudomonadota</taxon>
        <taxon>Alphaproteobacteria</taxon>
        <taxon>Sphingomonadales</taxon>
        <taxon>Sphingomonadaceae</taxon>
        <taxon>Sphingomonas</taxon>
    </lineage>
</organism>
<dbReference type="InterPro" id="IPR014718">
    <property type="entry name" value="GH-type_carb-bd"/>
</dbReference>
<dbReference type="PANTHER" id="PTHR35803">
    <property type="entry name" value="GLUCAN 1,4-ALPHA-GLUCOSIDASE SUSB-RELATED"/>
    <property type="match status" value="1"/>
</dbReference>
<keyword evidence="6" id="KW-1185">Reference proteome</keyword>
<dbReference type="InterPro" id="IPR052720">
    <property type="entry name" value="Glycosyl_hydrolase_97"/>
</dbReference>
<feature type="domain" description="Glycosyl-hydrolase 97 N-terminal" evidence="3">
    <location>
        <begin position="26"/>
        <end position="274"/>
    </location>
</feature>
<dbReference type="InterPro" id="IPR029483">
    <property type="entry name" value="GH97_C"/>
</dbReference>
<accession>A0A2A4I899</accession>
<dbReference type="Proteomes" id="UP000218323">
    <property type="component" value="Unassembled WGS sequence"/>
</dbReference>
<reference evidence="5 6" key="1">
    <citation type="submission" date="2017-09" db="EMBL/GenBank/DDBJ databases">
        <title>Sphingomonas adhaesiva DSM 7418, whole genome shotgun sequence.</title>
        <authorList>
            <person name="Feng G."/>
            <person name="Zhu H."/>
        </authorList>
    </citation>
    <scope>NUCLEOTIDE SEQUENCE [LARGE SCALE GENOMIC DNA]</scope>
    <source>
        <strain evidence="5 6">DSM 7418</strain>
    </source>
</reference>
<dbReference type="Gene3D" id="2.70.98.10">
    <property type="match status" value="1"/>
</dbReference>
<dbReference type="AlphaFoldDB" id="A0A2A4I899"/>
<protein>
    <submittedName>
        <fullName evidence="5">Alpha-glucosidase</fullName>
    </submittedName>
</protein>
<dbReference type="InterPro" id="IPR019563">
    <property type="entry name" value="GH97_catalytic"/>
</dbReference>
<evidence type="ECO:0000259" key="2">
    <source>
        <dbReference type="Pfam" id="PF10566"/>
    </source>
</evidence>
<dbReference type="GO" id="GO:0030246">
    <property type="term" value="F:carbohydrate binding"/>
    <property type="evidence" value="ECO:0007669"/>
    <property type="project" value="InterPro"/>
</dbReference>
<dbReference type="Pfam" id="PF10566">
    <property type="entry name" value="Glyco_hydro_97"/>
    <property type="match status" value="1"/>
</dbReference>
<evidence type="ECO:0000256" key="1">
    <source>
        <dbReference type="SAM" id="SignalP"/>
    </source>
</evidence>
<feature type="chain" id="PRO_5012969242" evidence="1">
    <location>
        <begin position="20"/>
        <end position="682"/>
    </location>
</feature>
<dbReference type="Pfam" id="PF14509">
    <property type="entry name" value="GH97_C"/>
    <property type="match status" value="1"/>
</dbReference>
<feature type="signal peptide" evidence="1">
    <location>
        <begin position="1"/>
        <end position="19"/>
    </location>
</feature>
<comment type="caution">
    <text evidence="5">The sequence shown here is derived from an EMBL/GenBank/DDBJ whole genome shotgun (WGS) entry which is preliminary data.</text>
</comment>
<dbReference type="EMBL" id="NWVC01000003">
    <property type="protein sequence ID" value="PCG14821.1"/>
    <property type="molecule type" value="Genomic_DNA"/>
</dbReference>
<keyword evidence="1" id="KW-0732">Signal</keyword>
<feature type="domain" description="Glycosyl-hydrolase 97 C-terminal oligomerisation" evidence="4">
    <location>
        <begin position="571"/>
        <end position="672"/>
    </location>
</feature>
<name>A0A2A4I899_9SPHN</name>
<dbReference type="InterPro" id="IPR003961">
    <property type="entry name" value="FN3_dom"/>
</dbReference>
<evidence type="ECO:0000313" key="6">
    <source>
        <dbReference type="Proteomes" id="UP000218323"/>
    </source>
</evidence>
<proteinExistence type="predicted"/>
<dbReference type="Gene3D" id="3.20.20.70">
    <property type="entry name" value="Aldolase class I"/>
    <property type="match status" value="1"/>
</dbReference>
<dbReference type="PANTHER" id="PTHR35803:SF1">
    <property type="entry name" value="GLUCAN 1,4-ALPHA-GLUCOSIDASE SUSB"/>
    <property type="match status" value="1"/>
</dbReference>